<organism evidence="6 7">
    <name type="scientific">Echinops telfairi</name>
    <name type="common">Lesser hedgehog tenrec</name>
    <dbReference type="NCBI Taxonomy" id="9371"/>
    <lineage>
        <taxon>Eukaryota</taxon>
        <taxon>Metazoa</taxon>
        <taxon>Chordata</taxon>
        <taxon>Craniata</taxon>
        <taxon>Vertebrata</taxon>
        <taxon>Euteleostomi</taxon>
        <taxon>Mammalia</taxon>
        <taxon>Eutheria</taxon>
        <taxon>Afrotheria</taxon>
        <taxon>Tenrecidae</taxon>
        <taxon>Tenrecinae</taxon>
        <taxon>Echinops</taxon>
    </lineage>
</organism>
<name>A0ABM0J3R9_ECHTE</name>
<evidence type="ECO:0000256" key="4">
    <source>
        <dbReference type="ARBA" id="ARBA00035231"/>
    </source>
</evidence>
<dbReference type="SUPFAM" id="SSF55315">
    <property type="entry name" value="L30e-like"/>
    <property type="match status" value="1"/>
</dbReference>
<comment type="similarity">
    <text evidence="1">Belongs to the eukaryotic ribosomal protein eL30 family.</text>
</comment>
<protein>
    <recommendedName>
        <fullName evidence="4">Large ribosomal subunit protein eL30</fullName>
    </recommendedName>
</protein>
<evidence type="ECO:0000256" key="1">
    <source>
        <dbReference type="ARBA" id="ARBA00007326"/>
    </source>
</evidence>
<sequence length="139" mass="15566">MVAAKQTKQSLECINSRLQLVMQSGKYMLGCKQTLKMIRQGKAQLVVLANDCPALRKPEVEYYAMLAQTGVHHYSSHNIEVGTVCGKSYSLCRLAIIDPGDSGIIRSRPEQTGKKINPAIFFFNKTDQNLFKTKQKTDL</sequence>
<dbReference type="Pfam" id="PF01248">
    <property type="entry name" value="Ribosomal_L7Ae"/>
    <property type="match status" value="1"/>
</dbReference>
<evidence type="ECO:0000256" key="2">
    <source>
        <dbReference type="ARBA" id="ARBA00022980"/>
    </source>
</evidence>
<keyword evidence="3" id="KW-0687">Ribonucleoprotein</keyword>
<evidence type="ECO:0000313" key="7">
    <source>
        <dbReference type="RefSeq" id="XP_004714181.1"/>
    </source>
</evidence>
<dbReference type="RefSeq" id="XP_004714181.1">
    <property type="nucleotide sequence ID" value="XM_004714124.1"/>
</dbReference>
<dbReference type="Gene3D" id="3.30.1330.30">
    <property type="match status" value="1"/>
</dbReference>
<feature type="domain" description="Ribosomal protein eL8/eL30/eS12/Gadd45" evidence="5">
    <location>
        <begin position="14"/>
        <end position="104"/>
    </location>
</feature>
<dbReference type="NCBIfam" id="NF002172">
    <property type="entry name" value="PRK01018.1"/>
    <property type="match status" value="1"/>
</dbReference>
<gene>
    <name evidence="7" type="primary">LOC101652881</name>
</gene>
<dbReference type="InterPro" id="IPR022991">
    <property type="entry name" value="Ribosomal_eL30_CS"/>
</dbReference>
<dbReference type="GeneID" id="101652881"/>
<evidence type="ECO:0000256" key="3">
    <source>
        <dbReference type="ARBA" id="ARBA00023274"/>
    </source>
</evidence>
<reference evidence="7" key="1">
    <citation type="submission" date="2025-08" db="UniProtKB">
        <authorList>
            <consortium name="RefSeq"/>
        </authorList>
    </citation>
    <scope>IDENTIFICATION</scope>
</reference>
<proteinExistence type="inferred from homology"/>
<keyword evidence="6" id="KW-1185">Reference proteome</keyword>
<dbReference type="InterPro" id="IPR039109">
    <property type="entry name" value="Ribosomal_eL30-like"/>
</dbReference>
<accession>A0ABM0J3R9</accession>
<dbReference type="PANTHER" id="PTHR11449">
    <property type="entry name" value="RIBOSOMAL PROTEIN L30"/>
    <property type="match status" value="1"/>
</dbReference>
<dbReference type="InterPro" id="IPR004038">
    <property type="entry name" value="Ribosomal_eL8/eL30/eS12/Gad45"/>
</dbReference>
<dbReference type="Proteomes" id="UP000694863">
    <property type="component" value="Unplaced"/>
</dbReference>
<evidence type="ECO:0000259" key="5">
    <source>
        <dbReference type="Pfam" id="PF01248"/>
    </source>
</evidence>
<dbReference type="InterPro" id="IPR029064">
    <property type="entry name" value="Ribosomal_eL30-like_sf"/>
</dbReference>
<keyword evidence="2" id="KW-0689">Ribosomal protein</keyword>
<evidence type="ECO:0000313" key="6">
    <source>
        <dbReference type="Proteomes" id="UP000694863"/>
    </source>
</evidence>
<dbReference type="PROSITE" id="PS00709">
    <property type="entry name" value="RIBOSOMAL_L30E_1"/>
    <property type="match status" value="1"/>
</dbReference>